<reference evidence="2 3" key="1">
    <citation type="submission" date="2019-06" db="EMBL/GenBank/DDBJ databases">
        <title>Sequencing the genomes of 1000 actinobacteria strains.</title>
        <authorList>
            <person name="Klenk H.-P."/>
        </authorList>
    </citation>
    <scope>NUCLEOTIDE SEQUENCE [LARGE SCALE GENOMIC DNA]</scope>
    <source>
        <strain evidence="2 3">DSM 25218</strain>
    </source>
</reference>
<feature type="transmembrane region" description="Helical" evidence="1">
    <location>
        <begin position="306"/>
        <end position="324"/>
    </location>
</feature>
<feature type="transmembrane region" description="Helical" evidence="1">
    <location>
        <begin position="90"/>
        <end position="108"/>
    </location>
</feature>
<dbReference type="Proteomes" id="UP000320209">
    <property type="component" value="Unassembled WGS sequence"/>
</dbReference>
<dbReference type="OrthoDB" id="8478704at2"/>
<feature type="transmembrane region" description="Helical" evidence="1">
    <location>
        <begin position="361"/>
        <end position="381"/>
    </location>
</feature>
<accession>A0A543A8T3</accession>
<feature type="transmembrane region" description="Helical" evidence="1">
    <location>
        <begin position="34"/>
        <end position="52"/>
    </location>
</feature>
<feature type="transmembrane region" description="Helical" evidence="1">
    <location>
        <begin position="272"/>
        <end position="294"/>
    </location>
</feature>
<feature type="transmembrane region" description="Helical" evidence="1">
    <location>
        <begin position="129"/>
        <end position="151"/>
    </location>
</feature>
<feature type="transmembrane region" description="Helical" evidence="1">
    <location>
        <begin position="59"/>
        <end position="78"/>
    </location>
</feature>
<feature type="transmembrane region" description="Helical" evidence="1">
    <location>
        <begin position="424"/>
        <end position="442"/>
    </location>
</feature>
<dbReference type="EMBL" id="VFOV01000001">
    <property type="protein sequence ID" value="TQL69008.1"/>
    <property type="molecule type" value="Genomic_DNA"/>
</dbReference>
<feature type="transmembrane region" description="Helical" evidence="1">
    <location>
        <begin position="241"/>
        <end position="260"/>
    </location>
</feature>
<feature type="transmembrane region" description="Helical" evidence="1">
    <location>
        <begin position="336"/>
        <end position="355"/>
    </location>
</feature>
<proteinExistence type="predicted"/>
<evidence type="ECO:0000256" key="1">
    <source>
        <dbReference type="SAM" id="Phobius"/>
    </source>
</evidence>
<keyword evidence="1" id="KW-1133">Transmembrane helix</keyword>
<organism evidence="2 3">
    <name type="scientific">Nocardioides albertanoniae</name>
    <dbReference type="NCBI Taxonomy" id="1175486"/>
    <lineage>
        <taxon>Bacteria</taxon>
        <taxon>Bacillati</taxon>
        <taxon>Actinomycetota</taxon>
        <taxon>Actinomycetes</taxon>
        <taxon>Propionibacteriales</taxon>
        <taxon>Nocardioidaceae</taxon>
        <taxon>Nocardioides</taxon>
    </lineage>
</organism>
<gene>
    <name evidence="2" type="ORF">FB381_2909</name>
</gene>
<keyword evidence="1" id="KW-0472">Membrane</keyword>
<sequence length="461" mass="48186">MRWQRLAPVGLLLATLGLLGLGVVGPPTADGGPRLSPGIPVLLAAAAVIWWWQRRLGAVLGLLAVAVVVVASVGAGLGPDLIGERGVPVAVARWVQAVGLAVAAYALVRRLVVGSPAAVSERPRRDRSHVLQIVGLLALSAIGAELLAAYGDNTGDPGGIAFALVFFGALYGAPALLARELARRLGWGWPSMLLLFAALGTAEAALIDQSLFSVDYYGYEGWEANREPTLISALGFSGYNAYSFIVGHIIFSFGAPVALAEAWVPVRARKPWLGPVGTVFAAVAYIVAVLFIVSDPESQSGSPSQLIGSAGVVGVLVLVAALVGRRRRTVETPHGSRELSLWVVFAVALVCAVIPDLVPATWLGVGISVTTMAVFGAAILLASRHRVWTLRHAAAVAAGCLCVRGLMAFTYFPLLGDVAPGPKYAHNVVMLGAVLLAAWVAVRGSRAESALPALRPRWRVR</sequence>
<keyword evidence="1" id="KW-0812">Transmembrane</keyword>
<feature type="transmembrane region" description="Helical" evidence="1">
    <location>
        <begin position="393"/>
        <end position="412"/>
    </location>
</feature>
<keyword evidence="3" id="KW-1185">Reference proteome</keyword>
<evidence type="ECO:0000313" key="3">
    <source>
        <dbReference type="Proteomes" id="UP000320209"/>
    </source>
</evidence>
<dbReference type="RefSeq" id="WP_141780929.1">
    <property type="nucleotide sequence ID" value="NZ_VFOV01000001.1"/>
</dbReference>
<name>A0A543A8T3_9ACTN</name>
<feature type="transmembrane region" description="Helical" evidence="1">
    <location>
        <begin position="189"/>
        <end position="207"/>
    </location>
</feature>
<protein>
    <submittedName>
        <fullName evidence="2">MYXO-CTERM domain-containing protein</fullName>
    </submittedName>
</protein>
<feature type="transmembrane region" description="Helical" evidence="1">
    <location>
        <begin position="157"/>
        <end position="177"/>
    </location>
</feature>
<comment type="caution">
    <text evidence="2">The sequence shown here is derived from an EMBL/GenBank/DDBJ whole genome shotgun (WGS) entry which is preliminary data.</text>
</comment>
<evidence type="ECO:0000313" key="2">
    <source>
        <dbReference type="EMBL" id="TQL69008.1"/>
    </source>
</evidence>
<dbReference type="AlphaFoldDB" id="A0A543A8T3"/>